<dbReference type="GO" id="GO:0005886">
    <property type="term" value="C:plasma membrane"/>
    <property type="evidence" value="ECO:0007669"/>
    <property type="project" value="UniProtKB-SubCell"/>
</dbReference>
<organism evidence="8 9">
    <name type="scientific">Ancylomarina euxinus</name>
    <dbReference type="NCBI Taxonomy" id="2283627"/>
    <lineage>
        <taxon>Bacteria</taxon>
        <taxon>Pseudomonadati</taxon>
        <taxon>Bacteroidota</taxon>
        <taxon>Bacteroidia</taxon>
        <taxon>Marinilabiliales</taxon>
        <taxon>Marinifilaceae</taxon>
        <taxon>Ancylomarina</taxon>
    </lineage>
</organism>
<evidence type="ECO:0000256" key="3">
    <source>
        <dbReference type="ARBA" id="ARBA00022989"/>
    </source>
</evidence>
<dbReference type="CDD" id="cd08010">
    <property type="entry name" value="MltG_like"/>
    <property type="match status" value="1"/>
</dbReference>
<evidence type="ECO:0000256" key="1">
    <source>
        <dbReference type="ARBA" id="ARBA00022475"/>
    </source>
</evidence>
<dbReference type="RefSeq" id="WP_125031185.1">
    <property type="nucleotide sequence ID" value="NZ_JAPXVP010000005.1"/>
</dbReference>
<comment type="subcellular location">
    <subcellularLocation>
        <location evidence="7">Cell membrane</location>
        <topology evidence="7">Single-pass membrane protein</topology>
    </subcellularLocation>
</comment>
<sequence length="356" mass="40852">MINLFRLEKLQSKKLKYGLIAIFILFVVVGTVLLKYYRNIFSSNIDLGEKTELFIQIPSGADMQSVLHLFEESHCVINLSSLEWVMNKKHYGELVKSGQYRIEEGMSNNNLVNILRSGDQAPINLTFNNTRTLEEFAGKIGSQIESDSLSILNFLKDEASLKPYGFKPETVIGLFIPNSYQVYWNMSPKSFTDRMYKEYVKFWNVDRMKKASKLNLTPMQVSTLASIVDEETIKEDEKARVAGVYINRLKRGIKLDADPTLKFAWGDFSMRRVLNKHKAIKSPYNTYKYAGLPPGPIRQASVSGLNSVLNCETHKYIYFCASPEFNGYHVFASSLREHNKNAANYQRALNLQRIFK</sequence>
<dbReference type="GO" id="GO:0009252">
    <property type="term" value="P:peptidoglycan biosynthetic process"/>
    <property type="evidence" value="ECO:0007669"/>
    <property type="project" value="UniProtKB-UniRule"/>
</dbReference>
<evidence type="ECO:0000313" key="8">
    <source>
        <dbReference type="EMBL" id="RRG20522.1"/>
    </source>
</evidence>
<dbReference type="NCBIfam" id="TIGR00247">
    <property type="entry name" value="endolytic transglycosylase MltG"/>
    <property type="match status" value="1"/>
</dbReference>
<reference evidence="8 9" key="1">
    <citation type="submission" date="2018-07" db="EMBL/GenBank/DDBJ databases">
        <title>Draft genome sequence of Ancylomarina sp. M1P.</title>
        <authorList>
            <person name="Yadav S."/>
            <person name="Villanueva L."/>
            <person name="Damste J.S.S."/>
        </authorList>
    </citation>
    <scope>NUCLEOTIDE SEQUENCE [LARGE SCALE GENOMIC DNA]</scope>
    <source>
        <strain evidence="8 9">M1P</strain>
    </source>
</reference>
<keyword evidence="2 7" id="KW-0812">Transmembrane</keyword>
<dbReference type="Gene3D" id="3.30.1490.480">
    <property type="entry name" value="Endolytic murein transglycosylase"/>
    <property type="match status" value="1"/>
</dbReference>
<dbReference type="AlphaFoldDB" id="A0A425XZH1"/>
<dbReference type="Proteomes" id="UP000285794">
    <property type="component" value="Unassembled WGS sequence"/>
</dbReference>
<dbReference type="PANTHER" id="PTHR30518">
    <property type="entry name" value="ENDOLYTIC MUREIN TRANSGLYCOSYLASE"/>
    <property type="match status" value="1"/>
</dbReference>
<protein>
    <recommendedName>
        <fullName evidence="7">Endolytic murein transglycosylase</fullName>
        <ecNumber evidence="7">4.2.2.29</ecNumber>
    </recommendedName>
    <alternativeName>
        <fullName evidence="7">Peptidoglycan lytic transglycosylase</fullName>
    </alternativeName>
    <alternativeName>
        <fullName evidence="7">Peptidoglycan polymerization terminase</fullName>
    </alternativeName>
</protein>
<evidence type="ECO:0000256" key="2">
    <source>
        <dbReference type="ARBA" id="ARBA00022692"/>
    </source>
</evidence>
<keyword evidence="6 7" id="KW-0961">Cell wall biogenesis/degradation</keyword>
<dbReference type="EMBL" id="QQWG01000012">
    <property type="protein sequence ID" value="RRG20522.1"/>
    <property type="molecule type" value="Genomic_DNA"/>
</dbReference>
<evidence type="ECO:0000256" key="7">
    <source>
        <dbReference type="HAMAP-Rule" id="MF_02065"/>
    </source>
</evidence>
<keyword evidence="3 7" id="KW-1133">Transmembrane helix</keyword>
<evidence type="ECO:0000256" key="5">
    <source>
        <dbReference type="ARBA" id="ARBA00023239"/>
    </source>
</evidence>
<dbReference type="PANTHER" id="PTHR30518:SF2">
    <property type="entry name" value="ENDOLYTIC MUREIN TRANSGLYCOSYLASE"/>
    <property type="match status" value="1"/>
</dbReference>
<evidence type="ECO:0000256" key="4">
    <source>
        <dbReference type="ARBA" id="ARBA00023136"/>
    </source>
</evidence>
<keyword evidence="4 7" id="KW-0472">Membrane</keyword>
<dbReference type="EC" id="4.2.2.29" evidence="7"/>
<accession>A0A425XZH1</accession>
<keyword evidence="5 7" id="KW-0456">Lyase</keyword>
<dbReference type="GO" id="GO:0008932">
    <property type="term" value="F:lytic endotransglycosylase activity"/>
    <property type="evidence" value="ECO:0007669"/>
    <property type="project" value="UniProtKB-UniRule"/>
</dbReference>
<name>A0A425XZH1_9BACT</name>
<dbReference type="InterPro" id="IPR003770">
    <property type="entry name" value="MLTG-like"/>
</dbReference>
<keyword evidence="1 7" id="KW-1003">Cell membrane</keyword>
<evidence type="ECO:0000256" key="6">
    <source>
        <dbReference type="ARBA" id="ARBA00023316"/>
    </source>
</evidence>
<comment type="catalytic activity">
    <reaction evidence="7">
        <text>a peptidoglycan chain = a peptidoglycan chain with N-acetyl-1,6-anhydromuramyl-[peptide] at the reducing end + a peptidoglycan chain with N-acetylglucosamine at the non-reducing end.</text>
        <dbReference type="EC" id="4.2.2.29"/>
    </reaction>
</comment>
<feature type="site" description="Important for catalytic activity" evidence="7">
    <location>
        <position position="231"/>
    </location>
</feature>
<comment type="function">
    <text evidence="7">Functions as a peptidoglycan terminase that cleaves nascent peptidoglycan strands endolytically to terminate their elongation.</text>
</comment>
<dbReference type="Pfam" id="PF02618">
    <property type="entry name" value="YceG"/>
    <property type="match status" value="1"/>
</dbReference>
<evidence type="ECO:0000313" key="9">
    <source>
        <dbReference type="Proteomes" id="UP000285794"/>
    </source>
</evidence>
<dbReference type="GO" id="GO:0071555">
    <property type="term" value="P:cell wall organization"/>
    <property type="evidence" value="ECO:0007669"/>
    <property type="project" value="UniProtKB-KW"/>
</dbReference>
<gene>
    <name evidence="7 8" type="primary">mltG</name>
    <name evidence="8" type="ORF">DWB61_12325</name>
</gene>
<comment type="caution">
    <text evidence="8">The sequence shown here is derived from an EMBL/GenBank/DDBJ whole genome shotgun (WGS) entry which is preliminary data.</text>
</comment>
<feature type="transmembrane region" description="Helical" evidence="7">
    <location>
        <begin position="15"/>
        <end position="37"/>
    </location>
</feature>
<comment type="similarity">
    <text evidence="7">Belongs to the transglycosylase MltG family.</text>
</comment>
<keyword evidence="9" id="KW-1185">Reference proteome</keyword>
<dbReference type="Gene3D" id="3.30.160.60">
    <property type="entry name" value="Classic Zinc Finger"/>
    <property type="match status" value="1"/>
</dbReference>
<dbReference type="OrthoDB" id="9814591at2"/>
<proteinExistence type="inferred from homology"/>
<dbReference type="HAMAP" id="MF_02065">
    <property type="entry name" value="MltG"/>
    <property type="match status" value="1"/>
</dbReference>